<keyword evidence="6" id="KW-0411">Iron-sulfur</keyword>
<dbReference type="SUPFAM" id="SSF54862">
    <property type="entry name" value="4Fe-4S ferredoxins"/>
    <property type="match status" value="1"/>
</dbReference>
<keyword evidence="5" id="KW-0408">Iron</keyword>
<evidence type="ECO:0000256" key="1">
    <source>
        <dbReference type="ARBA" id="ARBA00004196"/>
    </source>
</evidence>
<reference evidence="8 9" key="1">
    <citation type="submission" date="2019-09" db="EMBL/GenBank/DDBJ databases">
        <title>Whole genome shotgun sequencing (WGS) of Ellagibacter isourolithinifaciens DSM 104140(T) and Adlercreutzia muris DSM 29508(T).</title>
        <authorList>
            <person name="Stoll D.A."/>
            <person name="Danylec N."/>
            <person name="Huch M."/>
        </authorList>
    </citation>
    <scope>NUCLEOTIDE SEQUENCE [LARGE SCALE GENOMIC DNA]</scope>
    <source>
        <strain evidence="8 9">DSM 104140</strain>
    </source>
</reference>
<keyword evidence="9" id="KW-1185">Reference proteome</keyword>
<dbReference type="OrthoDB" id="5432641at2"/>
<evidence type="ECO:0000259" key="7">
    <source>
        <dbReference type="PROSITE" id="PS51379"/>
    </source>
</evidence>
<dbReference type="Proteomes" id="UP000468668">
    <property type="component" value="Unassembled WGS sequence"/>
</dbReference>
<protein>
    <submittedName>
        <fullName evidence="8">Oxidoreductase</fullName>
    </submittedName>
</protein>
<gene>
    <name evidence="8" type="ORF">F8C90_06500</name>
</gene>
<comment type="caution">
    <text evidence="8">The sequence shown here is derived from an EMBL/GenBank/DDBJ whole genome shotgun (WGS) entry which is preliminary data.</text>
</comment>
<organism evidence="8 9">
    <name type="scientific">Ellagibacter isourolithinifaciens</name>
    <dbReference type="NCBI Taxonomy" id="2137581"/>
    <lineage>
        <taxon>Bacteria</taxon>
        <taxon>Bacillati</taxon>
        <taxon>Actinomycetota</taxon>
        <taxon>Coriobacteriia</taxon>
        <taxon>Eggerthellales</taxon>
        <taxon>Eggerthellaceae</taxon>
        <taxon>Ellagibacter</taxon>
    </lineage>
</organism>
<evidence type="ECO:0000313" key="8">
    <source>
        <dbReference type="EMBL" id="KAB1640394.1"/>
    </source>
</evidence>
<evidence type="ECO:0000256" key="2">
    <source>
        <dbReference type="ARBA" id="ARBA00022485"/>
    </source>
</evidence>
<keyword evidence="2" id="KW-0004">4Fe-4S</keyword>
<dbReference type="Pfam" id="PF12797">
    <property type="entry name" value="Fer4_2"/>
    <property type="match status" value="1"/>
</dbReference>
<evidence type="ECO:0000256" key="5">
    <source>
        <dbReference type="ARBA" id="ARBA00023004"/>
    </source>
</evidence>
<dbReference type="RefSeq" id="WP_158049695.1">
    <property type="nucleotide sequence ID" value="NZ_WAJR01000013.1"/>
</dbReference>
<dbReference type="GO" id="GO:0051539">
    <property type="term" value="F:4 iron, 4 sulfur cluster binding"/>
    <property type="evidence" value="ECO:0007669"/>
    <property type="project" value="UniProtKB-KW"/>
</dbReference>
<dbReference type="PANTHER" id="PTHR43545:SF6">
    <property type="entry name" value="FORMATE DEHYDROGENASE, NITRATE-INDUCIBLE, IRON-SULFUR SUBUNIT"/>
    <property type="match status" value="1"/>
</dbReference>
<keyword evidence="4" id="KW-0677">Repeat</keyword>
<dbReference type="Gene3D" id="3.30.70.20">
    <property type="match status" value="1"/>
</dbReference>
<evidence type="ECO:0000256" key="3">
    <source>
        <dbReference type="ARBA" id="ARBA00022723"/>
    </source>
</evidence>
<dbReference type="InterPro" id="IPR017896">
    <property type="entry name" value="4Fe4S_Fe-S-bd"/>
</dbReference>
<dbReference type="AlphaFoldDB" id="A0A6N6NR52"/>
<dbReference type="EMBL" id="WAJR01000013">
    <property type="protein sequence ID" value="KAB1640394.1"/>
    <property type="molecule type" value="Genomic_DNA"/>
</dbReference>
<dbReference type="PANTHER" id="PTHR43545">
    <property type="entry name" value="FORMATE DEHYDROGENASE, NITRATE-INDUCIBLE, IRON-SULFUR SUBUNIT"/>
    <property type="match status" value="1"/>
</dbReference>
<proteinExistence type="predicted"/>
<evidence type="ECO:0000256" key="4">
    <source>
        <dbReference type="ARBA" id="ARBA00022737"/>
    </source>
</evidence>
<name>A0A6N6NR52_9ACTN</name>
<dbReference type="GO" id="GO:0046872">
    <property type="term" value="F:metal ion binding"/>
    <property type="evidence" value="ECO:0007669"/>
    <property type="project" value="UniProtKB-KW"/>
</dbReference>
<dbReference type="GO" id="GO:0030313">
    <property type="term" value="C:cell envelope"/>
    <property type="evidence" value="ECO:0007669"/>
    <property type="project" value="UniProtKB-SubCell"/>
</dbReference>
<dbReference type="PROSITE" id="PS51379">
    <property type="entry name" value="4FE4S_FER_2"/>
    <property type="match status" value="1"/>
</dbReference>
<sequence>MSQEKYGLLIDYEFCTGCHTCEMACKVEHKLPEGQWGIELAKIGPREIAPDVWDFKYVPMPTALCDLCADRVAEGRWPTCVHHCQAQVIEYGTVSELARQIDKQKMVLFVP</sequence>
<keyword evidence="3" id="KW-0479">Metal-binding</keyword>
<evidence type="ECO:0000256" key="6">
    <source>
        <dbReference type="ARBA" id="ARBA00023014"/>
    </source>
</evidence>
<dbReference type="GeneID" id="98658053"/>
<dbReference type="InterPro" id="IPR051555">
    <property type="entry name" value="FDH_Electron_Transfer_Unit"/>
</dbReference>
<evidence type="ECO:0000313" key="9">
    <source>
        <dbReference type="Proteomes" id="UP000468668"/>
    </source>
</evidence>
<feature type="domain" description="4Fe-4S ferredoxin-type" evidence="7">
    <location>
        <begin position="6"/>
        <end position="35"/>
    </location>
</feature>
<comment type="subcellular location">
    <subcellularLocation>
        <location evidence="1">Cell envelope</location>
    </subcellularLocation>
</comment>
<accession>A0A6N6NR52</accession>